<dbReference type="OrthoDB" id="75861at2157"/>
<dbReference type="AlphaFoldDB" id="A0A2A2H874"/>
<gene>
    <name evidence="3" type="ORF">ASJ80_09390</name>
</gene>
<feature type="coiled-coil region" evidence="1">
    <location>
        <begin position="263"/>
        <end position="290"/>
    </location>
</feature>
<dbReference type="InterPro" id="IPR011604">
    <property type="entry name" value="PDDEXK-like_dom_sf"/>
</dbReference>
<dbReference type="RefSeq" id="WP_095652007.1">
    <property type="nucleotide sequence ID" value="NZ_LMVM01000005.1"/>
</dbReference>
<evidence type="ECO:0000259" key="2">
    <source>
        <dbReference type="Pfam" id="PF12705"/>
    </source>
</evidence>
<reference evidence="3 4" key="1">
    <citation type="journal article" date="2017" name="BMC Genomics">
        <title>Genomic analysis of methanogenic archaea reveals a shift towards energy conservation.</title>
        <authorList>
            <person name="Gilmore S.P."/>
            <person name="Henske J.K."/>
            <person name="Sexton J.A."/>
            <person name="Solomon K.V."/>
            <person name="Seppala S."/>
            <person name="Yoo J.I."/>
            <person name="Huyett L.M."/>
            <person name="Pressman A."/>
            <person name="Cogan J.Z."/>
            <person name="Kivenson V."/>
            <person name="Peng X."/>
            <person name="Tan Y."/>
            <person name="Valentine D.L."/>
            <person name="O'Malley M.A."/>
        </authorList>
    </citation>
    <scope>NUCLEOTIDE SEQUENCE [LARGE SCALE GENOMIC DNA]</scope>
    <source>
        <strain evidence="3 4">M.o.H.</strain>
    </source>
</reference>
<dbReference type="Pfam" id="PF12705">
    <property type="entry name" value="PDDEXK_1"/>
    <property type="match status" value="1"/>
</dbReference>
<feature type="domain" description="PD-(D/E)XK endonuclease-like" evidence="2">
    <location>
        <begin position="208"/>
        <end position="383"/>
    </location>
</feature>
<dbReference type="Proteomes" id="UP000217784">
    <property type="component" value="Unassembled WGS sequence"/>
</dbReference>
<dbReference type="InterPro" id="IPR038726">
    <property type="entry name" value="PDDEXK_AddAB-type"/>
</dbReference>
<dbReference type="Gene3D" id="3.90.320.10">
    <property type="match status" value="1"/>
</dbReference>
<name>A0A2A2H874_METBR</name>
<keyword evidence="1" id="KW-0175">Coiled coil</keyword>
<protein>
    <recommendedName>
        <fullName evidence="2">PD-(D/E)XK endonuclease-like domain-containing protein</fullName>
    </recommendedName>
</protein>
<accession>A0A2A2H874</accession>
<organism evidence="3 4">
    <name type="scientific">Methanobacterium bryantii</name>
    <dbReference type="NCBI Taxonomy" id="2161"/>
    <lineage>
        <taxon>Archaea</taxon>
        <taxon>Methanobacteriati</taxon>
        <taxon>Methanobacteriota</taxon>
        <taxon>Methanomada group</taxon>
        <taxon>Methanobacteria</taxon>
        <taxon>Methanobacteriales</taxon>
        <taxon>Methanobacteriaceae</taxon>
        <taxon>Methanobacterium</taxon>
    </lineage>
</organism>
<evidence type="ECO:0000313" key="4">
    <source>
        <dbReference type="Proteomes" id="UP000217784"/>
    </source>
</evidence>
<dbReference type="EMBL" id="LMVM01000005">
    <property type="protein sequence ID" value="PAV05453.1"/>
    <property type="molecule type" value="Genomic_DNA"/>
</dbReference>
<sequence length="395" mass="45881">MSLSVRSKPYIIPEYSLTGDLLAYLTCGLQYRYQNKGTLPPSMPIQLWFGDFIHGVMEEAYLRWRERDWKDFPWDWETQIRQIELEIDKRMRSRGLQPPANIFCPFHGPSEEQGLCPDTNHPHKLVASVRAEEAINTWGPHLFPLIDDAEVKLKGIRDMPGYKKGVSRSNYYGVTGIIDVLSSVKLEEASSKNLILKYLHQDPMFREKIDALDYPEYEIIVDYKGMKRPPVNSPSWQHHNWQVLTYAWLRSMQPESRPVLTGILFYLNELSLFKEDLKELKREVEERSTDIMPSENDLMKILQWNMRSNPPLISQLFKNERSIRIIQVENSSVNNSLNEFDQVVAEIENSVICEVNGKGIKSSWNPNPDKRTCDACDFKTFCNKSETASKFPTVP</sequence>
<keyword evidence="4" id="KW-1185">Reference proteome</keyword>
<evidence type="ECO:0000256" key="1">
    <source>
        <dbReference type="SAM" id="Coils"/>
    </source>
</evidence>
<comment type="caution">
    <text evidence="3">The sequence shown here is derived from an EMBL/GenBank/DDBJ whole genome shotgun (WGS) entry which is preliminary data.</text>
</comment>
<evidence type="ECO:0000313" key="3">
    <source>
        <dbReference type="EMBL" id="PAV05453.1"/>
    </source>
</evidence>
<proteinExistence type="predicted"/>